<name>A0ABW3M2C5_9GAMM</name>
<dbReference type="EMBL" id="JBHTKN010000011">
    <property type="protein sequence ID" value="MFD1043509.1"/>
    <property type="molecule type" value="Genomic_DNA"/>
</dbReference>
<feature type="transmembrane region" description="Helical" evidence="1">
    <location>
        <begin position="55"/>
        <end position="77"/>
    </location>
</feature>
<sequence length="143" mass="15524">MQSGPVRPKAYWWVAILALVWNLLGLAMFGVQVTMDEARLATLPEVDRQIFLATPAWLNVMFGIGVIGGVLGALGLLLRRRWAVPLFAVSLLAVVVQFSGAYALTPAWQAYGPAGLAMPVLVLAFAAGLWVYAGRCRARGWLR</sequence>
<dbReference type="RefSeq" id="WP_162378082.1">
    <property type="nucleotide sequence ID" value="NZ_JBHTKN010000011.1"/>
</dbReference>
<gene>
    <name evidence="2" type="ORF">ACFQ2N_14245</name>
</gene>
<accession>A0ABW3M2C5</accession>
<keyword evidence="1" id="KW-1133">Transmembrane helix</keyword>
<comment type="caution">
    <text evidence="2">The sequence shown here is derived from an EMBL/GenBank/DDBJ whole genome shotgun (WGS) entry which is preliminary data.</text>
</comment>
<feature type="transmembrane region" description="Helical" evidence="1">
    <location>
        <begin position="84"/>
        <end position="104"/>
    </location>
</feature>
<proteinExistence type="predicted"/>
<evidence type="ECO:0000313" key="2">
    <source>
        <dbReference type="EMBL" id="MFD1043509.1"/>
    </source>
</evidence>
<evidence type="ECO:0008006" key="4">
    <source>
        <dbReference type="Google" id="ProtNLM"/>
    </source>
</evidence>
<feature type="transmembrane region" description="Helical" evidence="1">
    <location>
        <begin position="12"/>
        <end position="35"/>
    </location>
</feature>
<reference evidence="3" key="1">
    <citation type="journal article" date="2019" name="Int. J. Syst. Evol. Microbiol.">
        <title>The Global Catalogue of Microorganisms (GCM) 10K type strain sequencing project: providing services to taxonomists for standard genome sequencing and annotation.</title>
        <authorList>
            <consortium name="The Broad Institute Genomics Platform"/>
            <consortium name="The Broad Institute Genome Sequencing Center for Infectious Disease"/>
            <person name="Wu L."/>
            <person name="Ma J."/>
        </authorList>
    </citation>
    <scope>NUCLEOTIDE SEQUENCE [LARGE SCALE GENOMIC DNA]</scope>
    <source>
        <strain evidence="3">CCUG 55854</strain>
    </source>
</reference>
<dbReference type="Proteomes" id="UP001597033">
    <property type="component" value="Unassembled WGS sequence"/>
</dbReference>
<protein>
    <recommendedName>
        <fullName evidence="4">Sugar transporter</fullName>
    </recommendedName>
</protein>
<keyword evidence="3" id="KW-1185">Reference proteome</keyword>
<evidence type="ECO:0000256" key="1">
    <source>
        <dbReference type="SAM" id="Phobius"/>
    </source>
</evidence>
<organism evidence="2 3">
    <name type="scientific">Pseudoxanthomonas kaohsiungensis</name>
    <dbReference type="NCBI Taxonomy" id="283923"/>
    <lineage>
        <taxon>Bacteria</taxon>
        <taxon>Pseudomonadati</taxon>
        <taxon>Pseudomonadota</taxon>
        <taxon>Gammaproteobacteria</taxon>
        <taxon>Lysobacterales</taxon>
        <taxon>Lysobacteraceae</taxon>
        <taxon>Pseudoxanthomonas</taxon>
    </lineage>
</organism>
<keyword evidence="1" id="KW-0812">Transmembrane</keyword>
<keyword evidence="1" id="KW-0472">Membrane</keyword>
<feature type="transmembrane region" description="Helical" evidence="1">
    <location>
        <begin position="110"/>
        <end position="133"/>
    </location>
</feature>
<evidence type="ECO:0000313" key="3">
    <source>
        <dbReference type="Proteomes" id="UP001597033"/>
    </source>
</evidence>